<dbReference type="InterPro" id="IPR038538">
    <property type="entry name" value="MTERF_sf"/>
</dbReference>
<dbReference type="EnsemblMetazoa" id="AFAF013985-RA">
    <property type="protein sequence ID" value="AFAF013985-PA"/>
    <property type="gene ID" value="AFAF013985"/>
</dbReference>
<dbReference type="Proteomes" id="UP000075886">
    <property type="component" value="Unassembled WGS sequence"/>
</dbReference>
<evidence type="ECO:0000313" key="3">
    <source>
        <dbReference type="EnsemblMetazoa" id="AFAF013985-PA"/>
    </source>
</evidence>
<dbReference type="GO" id="GO:0006393">
    <property type="term" value="P:termination of mitochondrial transcription"/>
    <property type="evidence" value="ECO:0007669"/>
    <property type="project" value="TreeGrafter"/>
</dbReference>
<evidence type="ECO:0000256" key="1">
    <source>
        <dbReference type="ARBA" id="ARBA00007692"/>
    </source>
</evidence>
<dbReference type="SMART" id="SM00733">
    <property type="entry name" value="Mterf"/>
    <property type="match status" value="5"/>
</dbReference>
<dbReference type="PANTHER" id="PTHR15437">
    <property type="entry name" value="TRANSCRIPTION TERMINATION FACTOR, MITOCHONDRIAL"/>
    <property type="match status" value="1"/>
</dbReference>
<dbReference type="VEuPathDB" id="VectorBase:AFAF013985"/>
<reference evidence="3" key="2">
    <citation type="submission" date="2020-05" db="UniProtKB">
        <authorList>
            <consortium name="EnsemblMetazoa"/>
        </authorList>
    </citation>
    <scope>IDENTIFICATION</scope>
    <source>
        <strain evidence="3">FAR1</strain>
    </source>
</reference>
<keyword evidence="4" id="KW-1185">Reference proteome</keyword>
<accession>A0A182QNZ0</accession>
<dbReference type="GO" id="GO:0003676">
    <property type="term" value="F:nucleic acid binding"/>
    <property type="evidence" value="ECO:0007669"/>
    <property type="project" value="InterPro"/>
</dbReference>
<organism evidence="3 4">
    <name type="scientific">Anopheles farauti</name>
    <dbReference type="NCBI Taxonomy" id="69004"/>
    <lineage>
        <taxon>Eukaryota</taxon>
        <taxon>Metazoa</taxon>
        <taxon>Ecdysozoa</taxon>
        <taxon>Arthropoda</taxon>
        <taxon>Hexapoda</taxon>
        <taxon>Insecta</taxon>
        <taxon>Pterygota</taxon>
        <taxon>Neoptera</taxon>
        <taxon>Endopterygota</taxon>
        <taxon>Diptera</taxon>
        <taxon>Nematocera</taxon>
        <taxon>Culicoidea</taxon>
        <taxon>Culicidae</taxon>
        <taxon>Anophelinae</taxon>
        <taxon>Anopheles</taxon>
    </lineage>
</organism>
<protein>
    <submittedName>
        <fullName evidence="3">Uncharacterized protein</fullName>
    </submittedName>
</protein>
<dbReference type="EMBL" id="AXCN02000136">
    <property type="status" value="NOT_ANNOTATED_CDS"/>
    <property type="molecule type" value="Genomic_DNA"/>
</dbReference>
<comment type="similarity">
    <text evidence="1">Belongs to the mTERF family.</text>
</comment>
<evidence type="ECO:0000313" key="4">
    <source>
        <dbReference type="Proteomes" id="UP000075886"/>
    </source>
</evidence>
<dbReference type="AlphaFoldDB" id="A0A182QNZ0"/>
<dbReference type="InterPro" id="IPR003690">
    <property type="entry name" value="MTERF"/>
</dbReference>
<evidence type="ECO:0000256" key="2">
    <source>
        <dbReference type="ARBA" id="ARBA00022946"/>
    </source>
</evidence>
<name>A0A182QNZ0_9DIPT</name>
<dbReference type="STRING" id="69004.A0A182QNZ0"/>
<reference evidence="4" key="1">
    <citation type="submission" date="2014-01" db="EMBL/GenBank/DDBJ databases">
        <title>The Genome Sequence of Anopheles farauti FAR1 (V2).</title>
        <authorList>
            <consortium name="The Broad Institute Genomics Platform"/>
            <person name="Neafsey D.E."/>
            <person name="Besansky N."/>
            <person name="Howell P."/>
            <person name="Walton C."/>
            <person name="Young S.K."/>
            <person name="Zeng Q."/>
            <person name="Gargeya S."/>
            <person name="Fitzgerald M."/>
            <person name="Haas B."/>
            <person name="Abouelleil A."/>
            <person name="Allen A.W."/>
            <person name="Alvarado L."/>
            <person name="Arachchi H.M."/>
            <person name="Berlin A.M."/>
            <person name="Chapman S.B."/>
            <person name="Gainer-Dewar J."/>
            <person name="Goldberg J."/>
            <person name="Griggs A."/>
            <person name="Gujja S."/>
            <person name="Hansen M."/>
            <person name="Howarth C."/>
            <person name="Imamovic A."/>
            <person name="Ireland A."/>
            <person name="Larimer J."/>
            <person name="McCowan C."/>
            <person name="Murphy C."/>
            <person name="Pearson M."/>
            <person name="Poon T.W."/>
            <person name="Priest M."/>
            <person name="Roberts A."/>
            <person name="Saif S."/>
            <person name="Shea T."/>
            <person name="Sisk P."/>
            <person name="Sykes S."/>
            <person name="Wortman J."/>
            <person name="Nusbaum C."/>
            <person name="Birren B."/>
        </authorList>
    </citation>
    <scope>NUCLEOTIDE SEQUENCE [LARGE SCALE GENOMIC DNA]</scope>
    <source>
        <strain evidence="4">FAR1</strain>
    </source>
</reference>
<keyword evidence="2" id="KW-0809">Transit peptide</keyword>
<sequence length="525" mass="61674">MLRLRVFYRHLCLNAVKETSTFQEKSRLFASHLDADFRVVHKWLQKNPALMEIDADEMIKKINYLKYAYITTDEILQKPKVLLNHLVTLENRTTILRECGVVEALTLNAIDNYLKLIRKSINLLKRNNLLPKDLDMYEQMKRQFECPVEPKLRWDDQMVLQNMRIAFYNEFLLKRLNLSAEELNKLWKSYSKIKHKSFGHTQRVIDILEYDYKIGRDKLIANMYLLHADPENLLRYPEQVPTIGGMELRDVVHRYPKLMMVNHTAVTRVLGILKQLNLPDGEVLKCLCVLTLSPKTIEYRLERLMQVKEFEVLTKHPRVLKLIQYQTKAAIRLEYLQQLKVRCASLDVLSSNSQNFERYVRDGCDRTKGRDTAHVLKHIFKERGEAAMEKIRRHPNWFHVPVLQMQETMEVLLKKKFTMDDIFNNVHILLYPLNRIEEKLALLINNDPKLEEELGVELYRASKTQLLALALYLVELEFHFTGDGVWLEQVQQSDSSSAINVEIPSTLNSEYKFGKKPPSTTDSST</sequence>
<dbReference type="Gene3D" id="1.25.70.10">
    <property type="entry name" value="Transcription termination factor 3, mitochondrial"/>
    <property type="match status" value="1"/>
</dbReference>
<dbReference type="GO" id="GO:0005759">
    <property type="term" value="C:mitochondrial matrix"/>
    <property type="evidence" value="ECO:0007669"/>
    <property type="project" value="TreeGrafter"/>
</dbReference>
<proteinExistence type="inferred from homology"/>
<dbReference type="PANTHER" id="PTHR15437:SF7">
    <property type="entry name" value="TRANSCRIPTION TERMINATION FACTOR 5, MITOCHONDRIAL"/>
    <property type="match status" value="1"/>
</dbReference>